<dbReference type="Proteomes" id="UP000199664">
    <property type="component" value="Unassembled WGS sequence"/>
</dbReference>
<dbReference type="GO" id="GO:0016491">
    <property type="term" value="F:oxidoreductase activity"/>
    <property type="evidence" value="ECO:0007669"/>
    <property type="project" value="InterPro"/>
</dbReference>
<dbReference type="AlphaFoldDB" id="A0A1H7T554"/>
<feature type="domain" description="NADPH-dependent FMN reductase-like" evidence="1">
    <location>
        <begin position="17"/>
        <end position="155"/>
    </location>
</feature>
<dbReference type="InterPro" id="IPR029039">
    <property type="entry name" value="Flavoprotein-like_sf"/>
</dbReference>
<dbReference type="Pfam" id="PF03358">
    <property type="entry name" value="FMN_red"/>
    <property type="match status" value="1"/>
</dbReference>
<reference evidence="3" key="1">
    <citation type="submission" date="2016-10" db="EMBL/GenBank/DDBJ databases">
        <authorList>
            <person name="Varghese N."/>
            <person name="Submissions S."/>
        </authorList>
    </citation>
    <scope>NUCLEOTIDE SEQUENCE [LARGE SCALE GENOMIC DNA]</scope>
    <source>
        <strain evidence="3">LMG 26383,CCUG 61248,R- 45681</strain>
    </source>
</reference>
<dbReference type="EMBL" id="FOAN01000005">
    <property type="protein sequence ID" value="SEL79639.1"/>
    <property type="molecule type" value="Genomic_DNA"/>
</dbReference>
<protein>
    <submittedName>
        <fullName evidence="2">FMN reductase</fullName>
    </submittedName>
</protein>
<proteinExistence type="predicted"/>
<keyword evidence="3" id="KW-1185">Reference proteome</keyword>
<dbReference type="STRING" id="1036779.SAMN04515666_105348"/>
<name>A0A1H7T554_9HYPH</name>
<dbReference type="InterPro" id="IPR005025">
    <property type="entry name" value="FMN_Rdtase-like_dom"/>
</dbReference>
<accession>A0A1H7T554</accession>
<dbReference type="Gene3D" id="3.40.50.360">
    <property type="match status" value="1"/>
</dbReference>
<organism evidence="2 3">
    <name type="scientific">Bosea lupini</name>
    <dbReference type="NCBI Taxonomy" id="1036779"/>
    <lineage>
        <taxon>Bacteria</taxon>
        <taxon>Pseudomonadati</taxon>
        <taxon>Pseudomonadota</taxon>
        <taxon>Alphaproteobacteria</taxon>
        <taxon>Hyphomicrobiales</taxon>
        <taxon>Boseaceae</taxon>
        <taxon>Bosea</taxon>
    </lineage>
</organism>
<evidence type="ECO:0000313" key="3">
    <source>
        <dbReference type="Proteomes" id="UP000199664"/>
    </source>
</evidence>
<evidence type="ECO:0000259" key="1">
    <source>
        <dbReference type="Pfam" id="PF03358"/>
    </source>
</evidence>
<sequence>MLATSPPARMPAVKPLIVGIGGTPREQSSSELALRQACEAIADEAEIRIFAGRDLLLPLYQPGIARQDAGAAALVSALMHCDGLIIASPAYHGTISGLIKNALDYAEELSGEPRPYLDGIPIGLIACAAGWQAAGQTLATLRTIAHALRGWPTPYGATIRTAPGLFAGGICSDPAVAADLRRVGEQVLAFAHSQGSALVGLASVQPAAAFTSTGTAP</sequence>
<gene>
    <name evidence="2" type="ORF">SAMN04515666_105348</name>
</gene>
<dbReference type="SUPFAM" id="SSF52218">
    <property type="entry name" value="Flavoproteins"/>
    <property type="match status" value="1"/>
</dbReference>
<evidence type="ECO:0000313" key="2">
    <source>
        <dbReference type="EMBL" id="SEL79639.1"/>
    </source>
</evidence>